<keyword evidence="1" id="KW-1133">Transmembrane helix</keyword>
<sequence>MKQDYHYLQASFDNPVMAIVQGIDRDVEHGEDLLMLGLGIVMLSSTFAPVAPPILLLPLVALTFAITVTLAHRNYRKMESKLFASMSRLSSQDIALLRPIAAIFAEVPADSLAESFNPAKNLKRTLKSALGGVLINPLWMPIFYMMGLQINAEKRLSSLNRAIIGVEQKINPPSAWV</sequence>
<dbReference type="Proteomes" id="UP000005090">
    <property type="component" value="Chromosome"/>
</dbReference>
<organism evidence="2 3">
    <name type="scientific">Methylomicrobium album BG8</name>
    <dbReference type="NCBI Taxonomy" id="686340"/>
    <lineage>
        <taxon>Bacteria</taxon>
        <taxon>Pseudomonadati</taxon>
        <taxon>Pseudomonadota</taxon>
        <taxon>Gammaproteobacteria</taxon>
        <taxon>Methylococcales</taxon>
        <taxon>Methylococcaceae</taxon>
        <taxon>Methylomicrobium</taxon>
    </lineage>
</organism>
<keyword evidence="1" id="KW-0472">Membrane</keyword>
<feature type="transmembrane region" description="Helical" evidence="1">
    <location>
        <begin position="129"/>
        <end position="150"/>
    </location>
</feature>
<accession>H8GQC8</accession>
<dbReference type="HOGENOM" id="CLU_1530791_0_0_6"/>
<dbReference type="AlphaFoldDB" id="H8GQC8"/>
<gene>
    <name evidence="2" type="ORF">Metal_0753</name>
</gene>
<dbReference type="eggNOG" id="ENOG5031K3K">
    <property type="taxonomic scope" value="Bacteria"/>
</dbReference>
<keyword evidence="3" id="KW-1185">Reference proteome</keyword>
<dbReference type="RefSeq" id="WP_005369759.1">
    <property type="nucleotide sequence ID" value="NZ_CM001475.1"/>
</dbReference>
<evidence type="ECO:0000313" key="2">
    <source>
        <dbReference type="EMBL" id="EIC28587.1"/>
    </source>
</evidence>
<evidence type="ECO:0000256" key="1">
    <source>
        <dbReference type="SAM" id="Phobius"/>
    </source>
</evidence>
<protein>
    <submittedName>
        <fullName evidence="2">Uncharacterized protein</fullName>
    </submittedName>
</protein>
<reference evidence="2 3" key="1">
    <citation type="journal article" date="2013" name="Genome Announc.">
        <title>Genome Sequence of the Obligate Gammaproteobacterial Methanotroph Methylomicrobium album Strain BG8.</title>
        <authorList>
            <person name="Kits K.D."/>
            <person name="Kalyuzhnaya M.G."/>
            <person name="Klotz M.G."/>
            <person name="Jetten M.S."/>
            <person name="Op den Camp H.J."/>
            <person name="Vuilleumier S."/>
            <person name="Bringel F."/>
            <person name="Dispirito A.A."/>
            <person name="Murrell J.C."/>
            <person name="Bruce D."/>
            <person name="Cheng J.F."/>
            <person name="Copeland A."/>
            <person name="Goodwin L."/>
            <person name="Hauser L."/>
            <person name="Lajus A."/>
            <person name="Land M.L."/>
            <person name="Lapidus A."/>
            <person name="Lucas S."/>
            <person name="Medigue C."/>
            <person name="Pitluck S."/>
            <person name="Woyke T."/>
            <person name="Zeytun A."/>
            <person name="Stein L.Y."/>
        </authorList>
    </citation>
    <scope>NUCLEOTIDE SEQUENCE [LARGE SCALE GENOMIC DNA]</scope>
    <source>
        <strain evidence="2 3">BG8</strain>
    </source>
</reference>
<feature type="transmembrane region" description="Helical" evidence="1">
    <location>
        <begin position="50"/>
        <end position="71"/>
    </location>
</feature>
<proteinExistence type="predicted"/>
<evidence type="ECO:0000313" key="3">
    <source>
        <dbReference type="Proteomes" id="UP000005090"/>
    </source>
</evidence>
<name>H8GQC8_METAL</name>
<dbReference type="EMBL" id="CM001475">
    <property type="protein sequence ID" value="EIC28587.1"/>
    <property type="molecule type" value="Genomic_DNA"/>
</dbReference>
<keyword evidence="1" id="KW-0812">Transmembrane</keyword>